<gene>
    <name evidence="2" type="ORF">BS50DRAFT_578754</name>
</gene>
<proteinExistence type="predicted"/>
<protein>
    <submittedName>
        <fullName evidence="2">Uncharacterized protein</fullName>
    </submittedName>
</protein>
<accession>A0A2T2N673</accession>
<keyword evidence="3" id="KW-1185">Reference proteome</keyword>
<evidence type="ECO:0000313" key="2">
    <source>
        <dbReference type="EMBL" id="PSN60942.1"/>
    </source>
</evidence>
<sequence length="132" mass="14078">MAMAMAMATASVGEASKDCAREMRPRHDNGRGRARAGQARTGQDRTRLAWRRSKGLDEEGSGGRVQQAMAWQHQPLRLSVCTVCTVCPVCPVCSCYLVVVGAGNGGEPRGGCASSAPLRWQQTQTASVVDSR</sequence>
<evidence type="ECO:0000313" key="3">
    <source>
        <dbReference type="Proteomes" id="UP000240883"/>
    </source>
</evidence>
<feature type="region of interest" description="Disordered" evidence="1">
    <location>
        <begin position="16"/>
        <end position="63"/>
    </location>
</feature>
<name>A0A2T2N673_CORCC</name>
<organism evidence="2 3">
    <name type="scientific">Corynespora cassiicola Philippines</name>
    <dbReference type="NCBI Taxonomy" id="1448308"/>
    <lineage>
        <taxon>Eukaryota</taxon>
        <taxon>Fungi</taxon>
        <taxon>Dikarya</taxon>
        <taxon>Ascomycota</taxon>
        <taxon>Pezizomycotina</taxon>
        <taxon>Dothideomycetes</taxon>
        <taxon>Pleosporomycetidae</taxon>
        <taxon>Pleosporales</taxon>
        <taxon>Corynesporascaceae</taxon>
        <taxon>Corynespora</taxon>
    </lineage>
</organism>
<evidence type="ECO:0000256" key="1">
    <source>
        <dbReference type="SAM" id="MobiDB-lite"/>
    </source>
</evidence>
<feature type="compositionally biased region" description="Basic and acidic residues" evidence="1">
    <location>
        <begin position="16"/>
        <end position="31"/>
    </location>
</feature>
<dbReference type="Proteomes" id="UP000240883">
    <property type="component" value="Unassembled WGS sequence"/>
</dbReference>
<dbReference type="AlphaFoldDB" id="A0A2T2N673"/>
<dbReference type="EMBL" id="KZ678146">
    <property type="protein sequence ID" value="PSN60942.1"/>
    <property type="molecule type" value="Genomic_DNA"/>
</dbReference>
<reference evidence="2 3" key="1">
    <citation type="journal article" date="2018" name="Front. Microbiol.">
        <title>Genome-Wide Analysis of Corynespora cassiicola Leaf Fall Disease Putative Effectors.</title>
        <authorList>
            <person name="Lopez D."/>
            <person name="Ribeiro S."/>
            <person name="Label P."/>
            <person name="Fumanal B."/>
            <person name="Venisse J.S."/>
            <person name="Kohler A."/>
            <person name="de Oliveira R.R."/>
            <person name="Labutti K."/>
            <person name="Lipzen A."/>
            <person name="Lail K."/>
            <person name="Bauer D."/>
            <person name="Ohm R.A."/>
            <person name="Barry K.W."/>
            <person name="Spatafora J."/>
            <person name="Grigoriev I.V."/>
            <person name="Martin F.M."/>
            <person name="Pujade-Renaud V."/>
        </authorList>
    </citation>
    <scope>NUCLEOTIDE SEQUENCE [LARGE SCALE GENOMIC DNA]</scope>
    <source>
        <strain evidence="2 3">Philippines</strain>
    </source>
</reference>